<gene>
    <name evidence="1" type="ORF">RA086_03400</name>
</gene>
<dbReference type="Gene3D" id="3.10.450.620">
    <property type="entry name" value="JHP933, nucleotidyltransferase-like core domain"/>
    <property type="match status" value="1"/>
</dbReference>
<comment type="caution">
    <text evidence="1">The sequence shown here is derived from an EMBL/GenBank/DDBJ whole genome shotgun (WGS) entry which is preliminary data.</text>
</comment>
<organism evidence="1 2">
    <name type="scientific">Lactiplantibacillus brownii</name>
    <dbReference type="NCBI Taxonomy" id="3069269"/>
    <lineage>
        <taxon>Bacteria</taxon>
        <taxon>Bacillati</taxon>
        <taxon>Bacillota</taxon>
        <taxon>Bacilli</taxon>
        <taxon>Lactobacillales</taxon>
        <taxon>Lactobacillaceae</taxon>
        <taxon>Lactiplantibacillus</taxon>
    </lineage>
</organism>
<sequence length="204" mass="23423">MQTRFAAERFLARITQSRYKDEMVLKGGYLIGAIIGLNNRSTHDLDYSYQQNVSVEDLRKIVIEIAEINLQDGTSFNNINVIENKTAKNRYNPGYRVSMDLEMNNPDPSKPDRPVSYHLGIDLATNDDIIPSVQRFKHKSEIDGSEINVYAYPVEQILAEKMSACFSHGDQDTRIRDYYDIFALQRFEGSNINYKNLHESITSS</sequence>
<accession>A0ABU1A736</accession>
<evidence type="ECO:0000313" key="2">
    <source>
        <dbReference type="Proteomes" id="UP001227831"/>
    </source>
</evidence>
<protein>
    <submittedName>
        <fullName evidence="1">Nucleotidyl transferase AbiEii/AbiGii toxin family protein</fullName>
    </submittedName>
</protein>
<dbReference type="GO" id="GO:0016740">
    <property type="term" value="F:transferase activity"/>
    <property type="evidence" value="ECO:0007669"/>
    <property type="project" value="UniProtKB-KW"/>
</dbReference>
<keyword evidence="2" id="KW-1185">Reference proteome</keyword>
<reference evidence="1 2" key="1">
    <citation type="journal article" date="2023" name="Int. J. Syst. Evol. Microbiol.">
        <title>Lactiplantibacillus brownii sp. nov., a novel psychrotolerant species isolated from sauerkraut.</title>
        <authorList>
            <person name="Heng Y.C."/>
            <person name="Silvaraju S."/>
            <person name="Lee J.K.Y."/>
            <person name="Kittelmann S."/>
        </authorList>
    </citation>
    <scope>NUCLEOTIDE SEQUENCE [LARGE SCALE GENOMIC DNA]</scope>
    <source>
        <strain evidence="1 2">WILCCON 0030</strain>
    </source>
</reference>
<dbReference type="RefSeq" id="WP_308704405.1">
    <property type="nucleotide sequence ID" value="NZ_AP027463.1"/>
</dbReference>
<dbReference type="Proteomes" id="UP001227831">
    <property type="component" value="Unassembled WGS sequence"/>
</dbReference>
<evidence type="ECO:0000313" key="1">
    <source>
        <dbReference type="EMBL" id="MDQ7936691.1"/>
    </source>
</evidence>
<dbReference type="InterPro" id="IPR014942">
    <property type="entry name" value="AbiEii"/>
</dbReference>
<dbReference type="Pfam" id="PF08843">
    <property type="entry name" value="AbiEii"/>
    <property type="match status" value="1"/>
</dbReference>
<dbReference type="EMBL" id="JAVCWF010000001">
    <property type="protein sequence ID" value="MDQ7936691.1"/>
    <property type="molecule type" value="Genomic_DNA"/>
</dbReference>
<proteinExistence type="predicted"/>
<keyword evidence="1" id="KW-0808">Transferase</keyword>
<name>A0ABU1A736_9LACO</name>